<keyword evidence="2" id="KW-0966">Cell projection</keyword>
<evidence type="ECO:0000313" key="2">
    <source>
        <dbReference type="EMBL" id="NTY59088.1"/>
    </source>
</evidence>
<keyword evidence="3" id="KW-1185">Reference proteome</keyword>
<evidence type="ECO:0000313" key="3">
    <source>
        <dbReference type="Proteomes" id="UP000708347"/>
    </source>
</evidence>
<accession>A0ABX2JR80</accession>
<dbReference type="Proteomes" id="UP000708347">
    <property type="component" value="Unassembled WGS sequence"/>
</dbReference>
<dbReference type="Gene3D" id="3.90.1210.10">
    <property type="entry name" value="Antifreeze-like/N-acetylneuraminic acid synthase C-terminal domain"/>
    <property type="match status" value="1"/>
</dbReference>
<dbReference type="SMART" id="SM00858">
    <property type="entry name" value="SAF"/>
    <property type="match status" value="1"/>
</dbReference>
<keyword evidence="2" id="KW-0969">Cilium</keyword>
<protein>
    <submittedName>
        <fullName evidence="2">Flagellar biosynthesis protein FlgA</fullName>
    </submittedName>
</protein>
<proteinExistence type="predicted"/>
<feature type="domain" description="SAF" evidence="1">
    <location>
        <begin position="53"/>
        <end position="115"/>
    </location>
</feature>
<organism evidence="2 3">
    <name type="scientific">Mycolicibacterium sphagni</name>
    <dbReference type="NCBI Taxonomy" id="1786"/>
    <lineage>
        <taxon>Bacteria</taxon>
        <taxon>Bacillati</taxon>
        <taxon>Actinomycetota</taxon>
        <taxon>Actinomycetes</taxon>
        <taxon>Mycobacteriales</taxon>
        <taxon>Mycobacteriaceae</taxon>
        <taxon>Mycolicibacterium</taxon>
    </lineage>
</organism>
<reference evidence="2 3" key="1">
    <citation type="submission" date="2019-05" db="EMBL/GenBank/DDBJ databases">
        <title>Mycolicibacterium sphagni ENV482 genome assembly.</title>
        <authorList>
            <person name="Chen W."/>
            <person name="Faulkner N.W."/>
            <person name="Hyman M.R."/>
        </authorList>
    </citation>
    <scope>NUCLEOTIDE SEQUENCE [LARGE SCALE GENOMIC DNA]</scope>
    <source>
        <strain evidence="2 3">ENV482</strain>
    </source>
</reference>
<dbReference type="Pfam" id="PF08666">
    <property type="entry name" value="SAF"/>
    <property type="match status" value="1"/>
</dbReference>
<dbReference type="CDD" id="cd11614">
    <property type="entry name" value="SAF_CpaB_FlgA_like"/>
    <property type="match status" value="1"/>
</dbReference>
<name>A0ABX2JR80_9MYCO</name>
<comment type="caution">
    <text evidence="2">The sequence shown here is derived from an EMBL/GenBank/DDBJ whole genome shotgun (WGS) entry which is preliminary data.</text>
</comment>
<keyword evidence="2" id="KW-0282">Flagellum</keyword>
<dbReference type="EMBL" id="VBSB01000004">
    <property type="protein sequence ID" value="NTY59088.1"/>
    <property type="molecule type" value="Genomic_DNA"/>
</dbReference>
<dbReference type="InterPro" id="IPR013974">
    <property type="entry name" value="SAF"/>
</dbReference>
<gene>
    <name evidence="2" type="ORF">FEG63_05890</name>
</gene>
<evidence type="ECO:0000259" key="1">
    <source>
        <dbReference type="SMART" id="SM00858"/>
    </source>
</evidence>
<sequence>MAESLNPRLPSRIRQLLRPDFTRTMFARRVTAGGLVILAGVAALRPDPGDRRADVVVAAHDLSPGLALTDADIKLEKRSATTLPDGIQTTVDALVGTTLAGPARRGEVLTDVRVLGSRLTGLAAGPDARVVPLHLADAAVLDLIRPGDVVDVMGAADAGTDAKPTLVASDAIVVLVSAKQKAAGTGDDRVVLVALPAAAAHSLAAATLVQTVTLTIH</sequence>
<dbReference type="RefSeq" id="WP_174397023.1">
    <property type="nucleotide sequence ID" value="NZ_VBSB01000004.1"/>
</dbReference>